<accession>A0A1T5MCH0</accession>
<dbReference type="GO" id="GO:0005737">
    <property type="term" value="C:cytoplasm"/>
    <property type="evidence" value="ECO:0007669"/>
    <property type="project" value="UniProtKB-SubCell"/>
</dbReference>
<name>A0A1T5MCH0_9BACT</name>
<dbReference type="InterPro" id="IPR011013">
    <property type="entry name" value="Gal_mutarotase_sf_dom"/>
</dbReference>
<dbReference type="Pfam" id="PF01263">
    <property type="entry name" value="Aldose_epim"/>
    <property type="match status" value="1"/>
</dbReference>
<evidence type="ECO:0000256" key="14">
    <source>
        <dbReference type="PIRSR" id="PIRSR005096-3"/>
    </source>
</evidence>
<dbReference type="PANTHER" id="PTHR10091">
    <property type="entry name" value="ALDOSE-1-EPIMERASE"/>
    <property type="match status" value="1"/>
</dbReference>
<proteinExistence type="inferred from homology"/>
<comment type="subunit">
    <text evidence="5">Monomer.</text>
</comment>
<dbReference type="OrthoDB" id="9779408at2"/>
<organism evidence="15 16">
    <name type="scientific">Ohtaekwangia koreensis</name>
    <dbReference type="NCBI Taxonomy" id="688867"/>
    <lineage>
        <taxon>Bacteria</taxon>
        <taxon>Pseudomonadati</taxon>
        <taxon>Bacteroidota</taxon>
        <taxon>Cytophagia</taxon>
        <taxon>Cytophagales</taxon>
        <taxon>Fulvivirgaceae</taxon>
        <taxon>Ohtaekwangia</taxon>
    </lineage>
</organism>
<evidence type="ECO:0000256" key="11">
    <source>
        <dbReference type="PIRNR" id="PIRNR005096"/>
    </source>
</evidence>
<keyword evidence="7" id="KW-0597">Phosphoprotein</keyword>
<evidence type="ECO:0000256" key="10">
    <source>
        <dbReference type="ARBA" id="ARBA00023277"/>
    </source>
</evidence>
<sequence>MRKLIIYTLFVSVIMSQACKKKEEIQTPAADTVAVAKASVTKASFGKLPDGQEVSVYTLKNKNGIELQVINYGAIVTSLKAPDKNGTLEDIVLGFDSLAGYLTPAPYFGAVVGRYGNRIGKGKFKLDGKEYTLAQNNNGQHLHGGLKGFDKVFWNIEEAPSTEGVALKLTYLSKDMEEGYPGNLNVEVLYILTDNNEWKIEYKATTDKKTIVNLTQHSYFNLTGNAKRDILEHKLTLHADKLVPVDKVLIPTGELTDVTNTPFDFRNETVIGARINDKDQQLELGLGYDHCWVLSSSDSVKLAASVYEPTSGRYLEVYTSEPGIQFYSGNFLDGSLTGKGGVQYKHRYGLCLETEHYPDSPNKPAFPSVVLNPGETYSTQTTYKFSTK</sequence>
<evidence type="ECO:0000256" key="7">
    <source>
        <dbReference type="ARBA" id="ARBA00022553"/>
    </source>
</evidence>
<keyword evidence="10 11" id="KW-0119">Carbohydrate metabolism</keyword>
<comment type="similarity">
    <text evidence="4 11">Belongs to the aldose epimerase family.</text>
</comment>
<dbReference type="InterPro" id="IPR014718">
    <property type="entry name" value="GH-type_carb-bd"/>
</dbReference>
<evidence type="ECO:0000313" key="15">
    <source>
        <dbReference type="EMBL" id="SKC85773.1"/>
    </source>
</evidence>
<keyword evidence="9 11" id="KW-0413">Isomerase</keyword>
<evidence type="ECO:0000256" key="13">
    <source>
        <dbReference type="PIRSR" id="PIRSR005096-2"/>
    </source>
</evidence>
<dbReference type="GO" id="GO:0006006">
    <property type="term" value="P:glucose metabolic process"/>
    <property type="evidence" value="ECO:0007669"/>
    <property type="project" value="TreeGrafter"/>
</dbReference>
<comment type="subcellular location">
    <subcellularLocation>
        <location evidence="2">Cytoplasm</location>
    </subcellularLocation>
</comment>
<dbReference type="EC" id="5.1.3.3" evidence="11"/>
<comment type="catalytic activity">
    <reaction evidence="11">
        <text>alpha-D-glucose = beta-D-glucose</text>
        <dbReference type="Rhea" id="RHEA:10264"/>
        <dbReference type="ChEBI" id="CHEBI:15903"/>
        <dbReference type="ChEBI" id="CHEBI:17925"/>
        <dbReference type="EC" id="5.1.3.3"/>
    </reaction>
</comment>
<dbReference type="InterPro" id="IPR008183">
    <property type="entry name" value="Aldose_1/G6P_1-epimerase"/>
</dbReference>
<evidence type="ECO:0000313" key="16">
    <source>
        <dbReference type="Proteomes" id="UP000190961"/>
    </source>
</evidence>
<dbReference type="PANTHER" id="PTHR10091:SF0">
    <property type="entry name" value="GALACTOSE MUTAROTASE"/>
    <property type="match status" value="1"/>
</dbReference>
<dbReference type="PIRSF" id="PIRSF005096">
    <property type="entry name" value="GALM"/>
    <property type="match status" value="1"/>
</dbReference>
<evidence type="ECO:0000256" key="9">
    <source>
        <dbReference type="ARBA" id="ARBA00023235"/>
    </source>
</evidence>
<feature type="active site" description="Proton donor" evidence="12">
    <location>
        <position position="217"/>
    </location>
</feature>
<keyword evidence="8" id="KW-0106">Calcium</keyword>
<feature type="binding site" evidence="14">
    <location>
        <begin position="117"/>
        <end position="118"/>
    </location>
    <ligand>
        <name>beta-D-galactose</name>
        <dbReference type="ChEBI" id="CHEBI:27667"/>
    </ligand>
</feature>
<feature type="binding site" evidence="13">
    <location>
        <position position="289"/>
    </location>
    <ligand>
        <name>beta-D-galactose</name>
        <dbReference type="ChEBI" id="CHEBI:27667"/>
    </ligand>
</feature>
<evidence type="ECO:0000256" key="6">
    <source>
        <dbReference type="ARBA" id="ARBA00022490"/>
    </source>
</evidence>
<comment type="cofactor">
    <cofactor evidence="1">
        <name>Ca(2+)</name>
        <dbReference type="ChEBI" id="CHEBI:29108"/>
    </cofactor>
</comment>
<dbReference type="GO" id="GO:0030246">
    <property type="term" value="F:carbohydrate binding"/>
    <property type="evidence" value="ECO:0007669"/>
    <property type="project" value="InterPro"/>
</dbReference>
<evidence type="ECO:0000256" key="12">
    <source>
        <dbReference type="PIRSR" id="PIRSR005096-1"/>
    </source>
</evidence>
<dbReference type="InterPro" id="IPR047215">
    <property type="entry name" value="Galactose_mutarotase-like"/>
</dbReference>
<dbReference type="NCBIfam" id="NF008277">
    <property type="entry name" value="PRK11055.1"/>
    <property type="match status" value="1"/>
</dbReference>
<dbReference type="UniPathway" id="UPA00242"/>
<dbReference type="SUPFAM" id="SSF74650">
    <property type="entry name" value="Galactose mutarotase-like"/>
    <property type="match status" value="1"/>
</dbReference>
<dbReference type="Gene3D" id="2.70.98.10">
    <property type="match status" value="1"/>
</dbReference>
<evidence type="ECO:0000256" key="8">
    <source>
        <dbReference type="ARBA" id="ARBA00022837"/>
    </source>
</evidence>
<evidence type="ECO:0000256" key="5">
    <source>
        <dbReference type="ARBA" id="ARBA00011245"/>
    </source>
</evidence>
<dbReference type="FunFam" id="2.70.98.10:FF:000003">
    <property type="entry name" value="Aldose 1-epimerase"/>
    <property type="match status" value="1"/>
</dbReference>
<dbReference type="CDD" id="cd09019">
    <property type="entry name" value="galactose_mutarotase_like"/>
    <property type="match status" value="1"/>
</dbReference>
<feature type="binding site" evidence="14">
    <location>
        <begin position="217"/>
        <end position="219"/>
    </location>
    <ligand>
        <name>beta-D-galactose</name>
        <dbReference type="ChEBI" id="CHEBI:27667"/>
    </ligand>
</feature>
<dbReference type="RefSeq" id="WP_079689476.1">
    <property type="nucleotide sequence ID" value="NZ_FUZU01000004.1"/>
</dbReference>
<evidence type="ECO:0000256" key="1">
    <source>
        <dbReference type="ARBA" id="ARBA00001913"/>
    </source>
</evidence>
<protein>
    <recommendedName>
        <fullName evidence="11">Aldose 1-epimerase</fullName>
        <ecNumber evidence="11">5.1.3.3</ecNumber>
    </recommendedName>
</protein>
<dbReference type="EMBL" id="FUZU01000004">
    <property type="protein sequence ID" value="SKC85773.1"/>
    <property type="molecule type" value="Genomic_DNA"/>
</dbReference>
<dbReference type="STRING" id="688867.SAMN05660236_4957"/>
<evidence type="ECO:0000256" key="2">
    <source>
        <dbReference type="ARBA" id="ARBA00004496"/>
    </source>
</evidence>
<comment type="pathway">
    <text evidence="3 11">Carbohydrate metabolism; hexose metabolism.</text>
</comment>
<keyword evidence="6" id="KW-0963">Cytoplasm</keyword>
<dbReference type="PROSITE" id="PS51257">
    <property type="entry name" value="PROKAR_LIPOPROTEIN"/>
    <property type="match status" value="1"/>
</dbReference>
<gene>
    <name evidence="15" type="ORF">SAMN05660236_4957</name>
</gene>
<dbReference type="Proteomes" id="UP000190961">
    <property type="component" value="Unassembled WGS sequence"/>
</dbReference>
<keyword evidence="16" id="KW-1185">Reference proteome</keyword>
<feature type="active site" description="Proton acceptor" evidence="12">
    <location>
        <position position="353"/>
    </location>
</feature>
<dbReference type="AlphaFoldDB" id="A0A1T5MCH0"/>
<evidence type="ECO:0000256" key="4">
    <source>
        <dbReference type="ARBA" id="ARBA00006206"/>
    </source>
</evidence>
<reference evidence="15 16" key="1">
    <citation type="submission" date="2017-02" db="EMBL/GenBank/DDBJ databases">
        <authorList>
            <person name="Peterson S.W."/>
        </authorList>
    </citation>
    <scope>NUCLEOTIDE SEQUENCE [LARGE SCALE GENOMIC DNA]</scope>
    <source>
        <strain evidence="15 16">DSM 25262</strain>
    </source>
</reference>
<dbReference type="InterPro" id="IPR015443">
    <property type="entry name" value="Aldose_1-epimerase"/>
</dbReference>
<dbReference type="GO" id="GO:0004034">
    <property type="term" value="F:aldose 1-epimerase activity"/>
    <property type="evidence" value="ECO:0007669"/>
    <property type="project" value="UniProtKB-EC"/>
</dbReference>
<dbReference type="GO" id="GO:0033499">
    <property type="term" value="P:galactose catabolic process via UDP-galactose, Leloir pathway"/>
    <property type="evidence" value="ECO:0007669"/>
    <property type="project" value="TreeGrafter"/>
</dbReference>
<evidence type="ECO:0000256" key="3">
    <source>
        <dbReference type="ARBA" id="ARBA00005028"/>
    </source>
</evidence>